<feature type="region of interest" description="Disordered" evidence="1">
    <location>
        <begin position="776"/>
        <end position="856"/>
    </location>
</feature>
<feature type="compositionally biased region" description="Polar residues" evidence="1">
    <location>
        <begin position="613"/>
        <end position="628"/>
    </location>
</feature>
<name>A0AAN7BPD8_9PEZI</name>
<keyword evidence="3" id="KW-1185">Reference proteome</keyword>
<evidence type="ECO:0000256" key="1">
    <source>
        <dbReference type="SAM" id="MobiDB-lite"/>
    </source>
</evidence>
<feature type="compositionally biased region" description="Acidic residues" evidence="1">
    <location>
        <begin position="968"/>
        <end position="981"/>
    </location>
</feature>
<reference evidence="2" key="2">
    <citation type="submission" date="2023-05" db="EMBL/GenBank/DDBJ databases">
        <authorList>
            <consortium name="Lawrence Berkeley National Laboratory"/>
            <person name="Steindorff A."/>
            <person name="Hensen N."/>
            <person name="Bonometti L."/>
            <person name="Westerberg I."/>
            <person name="Brannstrom I.O."/>
            <person name="Guillou S."/>
            <person name="Cros-Aarteil S."/>
            <person name="Calhoun S."/>
            <person name="Haridas S."/>
            <person name="Kuo A."/>
            <person name="Mondo S."/>
            <person name="Pangilinan J."/>
            <person name="Riley R."/>
            <person name="Labutti K."/>
            <person name="Andreopoulos B."/>
            <person name="Lipzen A."/>
            <person name="Chen C."/>
            <person name="Yanf M."/>
            <person name="Daum C."/>
            <person name="Ng V."/>
            <person name="Clum A."/>
            <person name="Ohm R."/>
            <person name="Martin F."/>
            <person name="Silar P."/>
            <person name="Natvig D."/>
            <person name="Lalanne C."/>
            <person name="Gautier V."/>
            <person name="Ament-Velasquez S.L."/>
            <person name="Kruys A."/>
            <person name="Hutchinson M.I."/>
            <person name="Powell A.J."/>
            <person name="Barry K."/>
            <person name="Miller A.N."/>
            <person name="Grigoriev I.V."/>
            <person name="Debuchy R."/>
            <person name="Gladieux P."/>
            <person name="Thoren M.H."/>
            <person name="Johannesson H."/>
        </authorList>
    </citation>
    <scope>NUCLEOTIDE SEQUENCE</scope>
    <source>
        <strain evidence="2">CBS 990.96</strain>
    </source>
</reference>
<comment type="caution">
    <text evidence="2">The sequence shown here is derived from an EMBL/GenBank/DDBJ whole genome shotgun (WGS) entry which is preliminary data.</text>
</comment>
<feature type="region of interest" description="Disordered" evidence="1">
    <location>
        <begin position="608"/>
        <end position="634"/>
    </location>
</feature>
<dbReference type="AlphaFoldDB" id="A0AAN7BPD8"/>
<evidence type="ECO:0000313" key="3">
    <source>
        <dbReference type="Proteomes" id="UP001301958"/>
    </source>
</evidence>
<feature type="compositionally biased region" description="Polar residues" evidence="1">
    <location>
        <begin position="840"/>
        <end position="853"/>
    </location>
</feature>
<organism evidence="2 3">
    <name type="scientific">Podospora fimiseda</name>
    <dbReference type="NCBI Taxonomy" id="252190"/>
    <lineage>
        <taxon>Eukaryota</taxon>
        <taxon>Fungi</taxon>
        <taxon>Dikarya</taxon>
        <taxon>Ascomycota</taxon>
        <taxon>Pezizomycotina</taxon>
        <taxon>Sordariomycetes</taxon>
        <taxon>Sordariomycetidae</taxon>
        <taxon>Sordariales</taxon>
        <taxon>Podosporaceae</taxon>
        <taxon>Podospora</taxon>
    </lineage>
</organism>
<sequence length="998" mass="113446">MENPDNPHGLDEAALERIEGLRRLREAIHGRENATQEQIEALGIRPDVGQMVDHMNNWQYPSSMVYPRGSYHYSRTTARRIYRFINTFPDDDIDIEEDGEFESQWAELIAKQGLEELDILLVAQYKEIARQRMRSLKKATKQWKAAKRILKPRPSIDLIGSLCTASELINTVCKFLRPADILTLYSISKDFHYSLNQYMRGTILNWAKDMAPNAARIYSSPTYNHWFICDPAGRKLTEDDLEANKRRPEHADDLVPSAINQIIGGERHVPGLFWLQVIVAREIRARDILATLARHGHRMPKESLVVLLKIWVIMDAASTSTRVTLISNQDFFTDEELYIGQMFCIKLNLCFNDPVFGPRSSHLMRLMLGQKGLSPLWALLRRKKYTTKNEIRQLKIRYDVPPTPIQLVDGRSFEDVAIDEMGVVHLEGWGHGGQNHLLRPDELILMEACRRQIPFNESVMMMAIYGHVDLKTGNAQVPDIDEMYMSDDELGRVQMGWAPMNHELANGGCGNVPFEPKMWKPKHARKARWDTLTPEMKEDILADDEDEIKAIKNLDKSQDDFAKAHHKLMCLYAKSDVNQLATQFLDIGDPVPEENWEEELQQLRIGIHDPDIPSSSDVEMQDDQQQQHAGEELDQEMPDYMAEDINMDMDVDMDTQVPSYPASPSPSPQHPEAYDASPESSDNSSSSSDSNPSPNPSPNRPTVPQPSSPVPEQQPQPSSSPPSDNSLADIDSDALSLETIPSDELAYMIHHMNDEQYRLLTPENLRHYNISALLGPAHPDSDDDRDPALLFPHQHHQQHPSLSPTPEPVSPPSLTFSVMSSPVQFFQPSDDSEDDNNEDYSTSTDSNIPPNSSDEGDIDVFGFGIPPELRGVPIPSPSDYSDIPRLPSPSYLESINSPERITMTEEEIRAALDAQADMQYDDFEDWENQENQEEAGGRGGGEDGEAQREVDWDEVAKEMRGGDKREIENDESDRESEIGLDEEQKKRRRVLKDWYKPW</sequence>
<evidence type="ECO:0000313" key="2">
    <source>
        <dbReference type="EMBL" id="KAK4227094.1"/>
    </source>
</evidence>
<feature type="compositionally biased region" description="Low complexity" evidence="1">
    <location>
        <begin position="677"/>
        <end position="692"/>
    </location>
</feature>
<feature type="region of interest" description="Disordered" evidence="1">
    <location>
        <begin position="653"/>
        <end position="729"/>
    </location>
</feature>
<feature type="compositionally biased region" description="Pro residues" evidence="1">
    <location>
        <begin position="693"/>
        <end position="720"/>
    </location>
</feature>
<evidence type="ECO:0008006" key="4">
    <source>
        <dbReference type="Google" id="ProtNLM"/>
    </source>
</evidence>
<feature type="compositionally biased region" description="Acidic residues" evidence="1">
    <location>
        <begin position="919"/>
        <end position="933"/>
    </location>
</feature>
<dbReference type="Proteomes" id="UP001301958">
    <property type="component" value="Unassembled WGS sequence"/>
</dbReference>
<proteinExistence type="predicted"/>
<feature type="compositionally biased region" description="Basic and acidic residues" evidence="1">
    <location>
        <begin position="945"/>
        <end position="967"/>
    </location>
</feature>
<reference evidence="2" key="1">
    <citation type="journal article" date="2023" name="Mol. Phylogenet. Evol.">
        <title>Genome-scale phylogeny and comparative genomics of the fungal order Sordariales.</title>
        <authorList>
            <person name="Hensen N."/>
            <person name="Bonometti L."/>
            <person name="Westerberg I."/>
            <person name="Brannstrom I.O."/>
            <person name="Guillou S."/>
            <person name="Cros-Aarteil S."/>
            <person name="Calhoun S."/>
            <person name="Haridas S."/>
            <person name="Kuo A."/>
            <person name="Mondo S."/>
            <person name="Pangilinan J."/>
            <person name="Riley R."/>
            <person name="LaButti K."/>
            <person name="Andreopoulos B."/>
            <person name="Lipzen A."/>
            <person name="Chen C."/>
            <person name="Yan M."/>
            <person name="Daum C."/>
            <person name="Ng V."/>
            <person name="Clum A."/>
            <person name="Steindorff A."/>
            <person name="Ohm R.A."/>
            <person name="Martin F."/>
            <person name="Silar P."/>
            <person name="Natvig D.O."/>
            <person name="Lalanne C."/>
            <person name="Gautier V."/>
            <person name="Ament-Velasquez S.L."/>
            <person name="Kruys A."/>
            <person name="Hutchinson M.I."/>
            <person name="Powell A.J."/>
            <person name="Barry K."/>
            <person name="Miller A.N."/>
            <person name="Grigoriev I.V."/>
            <person name="Debuchy R."/>
            <person name="Gladieux P."/>
            <person name="Hiltunen Thoren M."/>
            <person name="Johannesson H."/>
        </authorList>
    </citation>
    <scope>NUCLEOTIDE SEQUENCE</scope>
    <source>
        <strain evidence="2">CBS 990.96</strain>
    </source>
</reference>
<protein>
    <recommendedName>
        <fullName evidence="4">F-box domain-containing protein</fullName>
    </recommendedName>
</protein>
<accession>A0AAN7BPD8</accession>
<feature type="region of interest" description="Disordered" evidence="1">
    <location>
        <begin position="919"/>
        <end position="983"/>
    </location>
</feature>
<gene>
    <name evidence="2" type="ORF">QBC38DRAFT_478675</name>
</gene>
<dbReference type="EMBL" id="MU865336">
    <property type="protein sequence ID" value="KAK4227094.1"/>
    <property type="molecule type" value="Genomic_DNA"/>
</dbReference>
<feature type="compositionally biased region" description="Polar residues" evidence="1">
    <location>
        <begin position="812"/>
        <end position="827"/>
    </location>
</feature>